<feature type="transmembrane region" description="Helical" evidence="1">
    <location>
        <begin position="166"/>
        <end position="190"/>
    </location>
</feature>
<feature type="transmembrane region" description="Helical" evidence="1">
    <location>
        <begin position="246"/>
        <end position="266"/>
    </location>
</feature>
<proteinExistence type="predicted"/>
<evidence type="ECO:0000256" key="1">
    <source>
        <dbReference type="SAM" id="Phobius"/>
    </source>
</evidence>
<feature type="transmembrane region" description="Helical" evidence="1">
    <location>
        <begin position="17"/>
        <end position="35"/>
    </location>
</feature>
<accession>Q702E8</accession>
<protein>
    <submittedName>
        <fullName evidence="2">Uncharacterized protein</fullName>
    </submittedName>
</protein>
<keyword evidence="1" id="KW-0812">Transmembrane</keyword>
<feature type="transmembrane region" description="Helical" evidence="1">
    <location>
        <begin position="55"/>
        <end position="79"/>
    </location>
</feature>
<sequence>MIPAGYHQVSRNRGFRIIGLSIFSIAFIFLAYSTLTSSELPQIMPQKLYGLAQVVIILTVICPIFFVYGLYLVVKFSIITTPNNPSLLSSAARIFKKRNYFKLLIISSILYGLFFAYLSRILIYVPTEVSLDDAINFPSFALTLCCGSPGYFPMATIRLTENLSVLLIPLNLILAVSVSLLVGFNIVLNVHAFQLARSQARRKLSAVSSMGAFSGLFIGCPTCAGGLFSVLLGFGTGTAVSILAPFQTLFILMSIPVLVLTSILLVRNVRNNERCESKDRQAD</sequence>
<dbReference type="EMBL" id="AJ627420">
    <property type="protein sequence ID" value="CAF28676.1"/>
    <property type="molecule type" value="Genomic_DNA"/>
</dbReference>
<evidence type="ECO:0000313" key="2">
    <source>
        <dbReference type="EMBL" id="CAF28676.1"/>
    </source>
</evidence>
<keyword evidence="1" id="KW-1133">Transmembrane helix</keyword>
<reference evidence="2" key="1">
    <citation type="journal article" date="2004" name="Environ. Microbiol.">
        <title>Characterization of Large-Insert DNA Libraries from Soil for Environmental Genomic Studies of Archaea.</title>
        <authorList>
            <person name="Treusch A.H."/>
            <person name="Kletzin A."/>
            <person name="Raddatz G."/>
            <person name="Ochsenreiter T."/>
            <person name="Quaiser A."/>
            <person name="Meurer G."/>
            <person name="Schuster S.C."/>
            <person name="Schleper C."/>
        </authorList>
    </citation>
    <scope>NUCLEOTIDE SEQUENCE</scope>
</reference>
<organism evidence="2">
    <name type="scientific">uncultured crenarchaeote</name>
    <dbReference type="NCBI Taxonomy" id="29281"/>
    <lineage>
        <taxon>Archaea</taxon>
        <taxon>Thermoproteota</taxon>
        <taxon>environmental samples</taxon>
    </lineage>
</organism>
<keyword evidence="1" id="KW-0472">Membrane</keyword>
<feature type="transmembrane region" description="Helical" evidence="1">
    <location>
        <begin position="100"/>
        <end position="123"/>
    </location>
</feature>
<dbReference type="AlphaFoldDB" id="Q702E8"/>
<feature type="transmembrane region" description="Helical" evidence="1">
    <location>
        <begin position="211"/>
        <end position="234"/>
    </location>
</feature>
<name>Q702E8_9CREN</name>